<dbReference type="InterPro" id="IPR038765">
    <property type="entry name" value="Papain-like_cys_pep_sf"/>
</dbReference>
<dbReference type="Gene3D" id="3.10.620.30">
    <property type="match status" value="1"/>
</dbReference>
<dbReference type="Pfam" id="PF01841">
    <property type="entry name" value="Transglut_core"/>
    <property type="match status" value="1"/>
</dbReference>
<dbReference type="OrthoDB" id="5438043at2"/>
<feature type="domain" description="Transglutaminase-like" evidence="1">
    <location>
        <begin position="161"/>
        <end position="227"/>
    </location>
</feature>
<evidence type="ECO:0000313" key="2">
    <source>
        <dbReference type="EMBL" id="GEN63480.1"/>
    </source>
</evidence>
<dbReference type="InterPro" id="IPR002931">
    <property type="entry name" value="Transglutaminase-like"/>
</dbReference>
<keyword evidence="3" id="KW-1185">Reference proteome</keyword>
<sequence length="268" mass="30533">MEIRAGYDISIEFLAPTPLILMLDIRPEREPDLITPQRPVFEPLVPVQRYIDGFGNRCTRLVAPAGVFRTSAEFTVYDSGRHERHVYDARQTPVQDLPSDVLVFLLGSRYCETDLLSEFAWSIFGNTPHGWARVQSIVDYVHNHLTFSYANARNTRTAWEGWNERIGVCRDFAHLAVTLCRCMNIPARYCTGYLGDIGVPLLPDPMDFSAWFEVWLDGNWYTFDARHNVPRIGRIVIARGRDAADVAISTSFGPHLLTSFNVTTYEIT</sequence>
<comment type="caution">
    <text evidence="2">The sequence shown here is derived from an EMBL/GenBank/DDBJ whole genome shotgun (WGS) entry which is preliminary data.</text>
</comment>
<dbReference type="AlphaFoldDB" id="A0A511XKL9"/>
<organism evidence="2 3">
    <name type="scientific">Acetobacter oeni</name>
    <dbReference type="NCBI Taxonomy" id="304077"/>
    <lineage>
        <taxon>Bacteria</taxon>
        <taxon>Pseudomonadati</taxon>
        <taxon>Pseudomonadota</taxon>
        <taxon>Alphaproteobacteria</taxon>
        <taxon>Acetobacterales</taxon>
        <taxon>Acetobacteraceae</taxon>
        <taxon>Acetobacter</taxon>
    </lineage>
</organism>
<dbReference type="Proteomes" id="UP000321746">
    <property type="component" value="Unassembled WGS sequence"/>
</dbReference>
<dbReference type="RefSeq" id="WP_146888064.1">
    <property type="nucleotide sequence ID" value="NZ_BJYG01000020.1"/>
</dbReference>
<name>A0A511XKL9_9PROT</name>
<accession>A0A511XKL9</accession>
<dbReference type="SUPFAM" id="SSF54001">
    <property type="entry name" value="Cysteine proteinases"/>
    <property type="match status" value="1"/>
</dbReference>
<dbReference type="PANTHER" id="PTHR33490">
    <property type="entry name" value="BLR5614 PROTEIN-RELATED"/>
    <property type="match status" value="1"/>
</dbReference>
<protein>
    <submittedName>
        <fullName evidence="2">Transglutaminase</fullName>
    </submittedName>
</protein>
<evidence type="ECO:0000259" key="1">
    <source>
        <dbReference type="SMART" id="SM00460"/>
    </source>
</evidence>
<gene>
    <name evidence="2" type="ORF">AOE01nite_17040</name>
</gene>
<dbReference type="EMBL" id="BJYG01000020">
    <property type="protein sequence ID" value="GEN63480.1"/>
    <property type="molecule type" value="Genomic_DNA"/>
</dbReference>
<reference evidence="2 3" key="1">
    <citation type="submission" date="2019-07" db="EMBL/GenBank/DDBJ databases">
        <title>Whole genome shotgun sequence of Acetobacter oeni NBRC 105207.</title>
        <authorList>
            <person name="Hosoyama A."/>
            <person name="Uohara A."/>
            <person name="Ohji S."/>
            <person name="Ichikawa N."/>
        </authorList>
    </citation>
    <scope>NUCLEOTIDE SEQUENCE [LARGE SCALE GENOMIC DNA]</scope>
    <source>
        <strain evidence="2 3">NBRC 105207</strain>
    </source>
</reference>
<dbReference type="PANTHER" id="PTHR33490:SF12">
    <property type="entry name" value="BLL5557 PROTEIN"/>
    <property type="match status" value="1"/>
</dbReference>
<dbReference type="SMART" id="SM00460">
    <property type="entry name" value="TGc"/>
    <property type="match status" value="1"/>
</dbReference>
<proteinExistence type="predicted"/>
<dbReference type="Gene3D" id="2.60.40.2250">
    <property type="match status" value="1"/>
</dbReference>
<evidence type="ECO:0000313" key="3">
    <source>
        <dbReference type="Proteomes" id="UP000321746"/>
    </source>
</evidence>